<evidence type="ECO:0008006" key="3">
    <source>
        <dbReference type="Google" id="ProtNLM"/>
    </source>
</evidence>
<evidence type="ECO:0000313" key="1">
    <source>
        <dbReference type="EMBL" id="QBE64919.1"/>
    </source>
</evidence>
<organism evidence="1 2">
    <name type="scientific">Pseudoduganella lutea</name>
    <dbReference type="NCBI Taxonomy" id="321985"/>
    <lineage>
        <taxon>Bacteria</taxon>
        <taxon>Pseudomonadati</taxon>
        <taxon>Pseudomonadota</taxon>
        <taxon>Betaproteobacteria</taxon>
        <taxon>Burkholderiales</taxon>
        <taxon>Oxalobacteraceae</taxon>
        <taxon>Telluria group</taxon>
        <taxon>Pseudoduganella</taxon>
    </lineage>
</organism>
<protein>
    <recommendedName>
        <fullName evidence="3">TIGR02646 family protein</fullName>
    </recommendedName>
</protein>
<dbReference type="Proteomes" id="UP000290637">
    <property type="component" value="Chromosome"/>
</dbReference>
<dbReference type="Gene3D" id="1.10.30.50">
    <property type="match status" value="1"/>
</dbReference>
<sequence length="263" mass="30113">MLKYTLPALSANANLKLNTLQAKVNTFTTRKEQYDEAKKLFANKTNATWVEIKKVLADFAPKGKACYYCERDRHRDVEHISPKLHYPERCFDWENYIYACTICNQDMKNDTFAVFDAGGNVVEFNRTYDIALPLPIGPAVLIDIRHEDPLNFLILNLETGRFAARGNAISKKRGEFTRGLFDLNESSLADIRIAAFEMYCMYLKKFKSAIDEGDAVKANRAFDEIMKLNHPTVLVEMRRQSGLIPELMDLFDGVPEKIGKRPI</sequence>
<dbReference type="KEGG" id="plue:EWM63_19565"/>
<proteinExistence type="predicted"/>
<gene>
    <name evidence="1" type="ORF">EWM63_19565</name>
</gene>
<name>A0A4P6L069_9BURK</name>
<evidence type="ECO:0000313" key="2">
    <source>
        <dbReference type="Proteomes" id="UP000290637"/>
    </source>
</evidence>
<dbReference type="AlphaFoldDB" id="A0A4P6L069"/>
<accession>A0A4P6L069</accession>
<dbReference type="RefSeq" id="WP_130188034.1">
    <property type="nucleotide sequence ID" value="NZ_CP035913.1"/>
</dbReference>
<reference evidence="1 2" key="1">
    <citation type="submission" date="2019-02" db="EMBL/GenBank/DDBJ databases">
        <title>Draft Genome Sequences of Six Type Strains of the Genus Massilia.</title>
        <authorList>
            <person name="Miess H."/>
            <person name="Frediansyhah A."/>
            <person name="Gross H."/>
        </authorList>
    </citation>
    <scope>NUCLEOTIDE SEQUENCE [LARGE SCALE GENOMIC DNA]</scope>
    <source>
        <strain evidence="1 2">DSM 17473</strain>
    </source>
</reference>
<dbReference type="EMBL" id="CP035913">
    <property type="protein sequence ID" value="QBE64919.1"/>
    <property type="molecule type" value="Genomic_DNA"/>
</dbReference>
<dbReference type="OrthoDB" id="9816185at2"/>
<keyword evidence="2" id="KW-1185">Reference proteome</keyword>